<dbReference type="GeneTree" id="ENSGT00390000011985"/>
<evidence type="ECO:0000313" key="4">
    <source>
        <dbReference type="Proteomes" id="UP000314982"/>
    </source>
</evidence>
<protein>
    <submittedName>
        <fullName evidence="3">Uncharacterized protein</fullName>
    </submittedName>
</protein>
<keyword evidence="1" id="KW-0175">Coiled coil</keyword>
<dbReference type="InterPro" id="IPR026295">
    <property type="entry name" value="CCD81"/>
</dbReference>
<reference evidence="3" key="2">
    <citation type="submission" date="2025-08" db="UniProtKB">
        <authorList>
            <consortium name="Ensembl"/>
        </authorList>
    </citation>
    <scope>IDENTIFICATION</scope>
</reference>
<keyword evidence="4" id="KW-1185">Reference proteome</keyword>
<dbReference type="PANTHER" id="PTHR14362">
    <property type="entry name" value="COILED-COIL DOMAIN-CONTAINING PROTEIN 81"/>
    <property type="match status" value="1"/>
</dbReference>
<reference evidence="3" key="3">
    <citation type="submission" date="2025-09" db="UniProtKB">
        <authorList>
            <consortium name="Ensembl"/>
        </authorList>
    </citation>
    <scope>IDENTIFICATION</scope>
</reference>
<proteinExistence type="predicted"/>
<evidence type="ECO:0000313" key="3">
    <source>
        <dbReference type="Ensembl" id="ENSHHUP00000080414.1"/>
    </source>
</evidence>
<feature type="region of interest" description="Disordered" evidence="2">
    <location>
        <begin position="90"/>
        <end position="135"/>
    </location>
</feature>
<dbReference type="STRING" id="62062.ENSHHUP00000080414"/>
<dbReference type="Ensembl" id="ENSHHUT00000082985.1">
    <property type="protein sequence ID" value="ENSHHUP00000080414.1"/>
    <property type="gene ID" value="ENSHHUG00000046820.1"/>
</dbReference>
<evidence type="ECO:0000256" key="2">
    <source>
        <dbReference type="SAM" id="MobiDB-lite"/>
    </source>
</evidence>
<dbReference type="Proteomes" id="UP000314982">
    <property type="component" value="Unassembled WGS sequence"/>
</dbReference>
<reference evidence="4" key="1">
    <citation type="submission" date="2018-06" db="EMBL/GenBank/DDBJ databases">
        <title>Genome assembly of Danube salmon.</title>
        <authorList>
            <person name="Macqueen D.J."/>
            <person name="Gundappa M.K."/>
        </authorList>
    </citation>
    <scope>NUCLEOTIDE SEQUENCE [LARGE SCALE GENOMIC DNA]</scope>
</reference>
<dbReference type="PANTHER" id="PTHR14362:SF2">
    <property type="entry name" value="COILED-COIL DOMAIN-CONTAINING PROTEIN 81"/>
    <property type="match status" value="1"/>
</dbReference>
<feature type="coiled-coil region" evidence="1">
    <location>
        <begin position="178"/>
        <end position="216"/>
    </location>
</feature>
<name>A0A4W5R7P0_9TELE</name>
<organism evidence="3 4">
    <name type="scientific">Hucho hucho</name>
    <name type="common">huchen</name>
    <dbReference type="NCBI Taxonomy" id="62062"/>
    <lineage>
        <taxon>Eukaryota</taxon>
        <taxon>Metazoa</taxon>
        <taxon>Chordata</taxon>
        <taxon>Craniata</taxon>
        <taxon>Vertebrata</taxon>
        <taxon>Euteleostomi</taxon>
        <taxon>Actinopterygii</taxon>
        <taxon>Neopterygii</taxon>
        <taxon>Teleostei</taxon>
        <taxon>Protacanthopterygii</taxon>
        <taxon>Salmoniformes</taxon>
        <taxon>Salmonidae</taxon>
        <taxon>Salmoninae</taxon>
        <taxon>Hucho</taxon>
    </lineage>
</organism>
<dbReference type="GO" id="GO:0005815">
    <property type="term" value="C:microtubule organizing center"/>
    <property type="evidence" value="ECO:0007669"/>
    <property type="project" value="TreeGrafter"/>
</dbReference>
<evidence type="ECO:0000256" key="1">
    <source>
        <dbReference type="SAM" id="Coils"/>
    </source>
</evidence>
<accession>A0A4W5R7P0</accession>
<dbReference type="AlphaFoldDB" id="A0A4W5R7P0"/>
<sequence>TYQTIPTRPYLPYLPDLPDQTISYQTIPYQTIPYQAIPIRPYLPYLPDHTYQTIPTRLIRSTRPDLPDQTYQGHASHHYCFVVQVETRKGKPQKAKGDRRVTLPPIQGQTAPGDDSEQVEYQGTGLPARLPDSDGPVFGQLDCTPAGLSEQRQRAEKVYQEQLTTANNKRKELLLNHCTKQKNEREMLNRNTKELINDHINRFEKLRNLRASLEDTWRRSADLKRHRDREEKEFIRSGSSLLIDQCEQYHRCYQCKRKTENCGETNICKESHYIPGSRLMV</sequence>